<dbReference type="eggNOG" id="COG0790">
    <property type="taxonomic scope" value="Bacteria"/>
</dbReference>
<dbReference type="AlphaFoldDB" id="E6SQ48"/>
<accession>E6SQ48</accession>
<reference evidence="3 4" key="2">
    <citation type="journal article" date="2011" name="Stand. Genomic Sci.">
        <title>Complete genome sequence of Bacteroides helcogenes type strain (P 36-108).</title>
        <authorList>
            <person name="Pati A."/>
            <person name="Gronow S."/>
            <person name="Zeytun A."/>
            <person name="Lapidus A."/>
            <person name="Nolan M."/>
            <person name="Hammon N."/>
            <person name="Deshpande S."/>
            <person name="Cheng J.F."/>
            <person name="Tapia R."/>
            <person name="Han C."/>
            <person name="Goodwin L."/>
            <person name="Pitluck S."/>
            <person name="Liolios K."/>
            <person name="Pagani I."/>
            <person name="Ivanova N."/>
            <person name="Mavromatis K."/>
            <person name="Chen A."/>
            <person name="Palaniappan K."/>
            <person name="Land M."/>
            <person name="Hauser L."/>
            <person name="Chang Y.J."/>
            <person name="Jeffries C.D."/>
            <person name="Detter J.C."/>
            <person name="Brambilla E."/>
            <person name="Rohde M."/>
            <person name="Goker M."/>
            <person name="Woyke T."/>
            <person name="Bristow J."/>
            <person name="Eisen J.A."/>
            <person name="Markowitz V."/>
            <person name="Hugenholtz P."/>
            <person name="Kyrpides N.C."/>
            <person name="Klenk H.P."/>
            <person name="Lucas S."/>
        </authorList>
    </citation>
    <scope>NUCLEOTIDE SEQUENCE [LARGE SCALE GENOMIC DNA]</scope>
    <source>
        <strain evidence="4">ATCC 35417 / DSM 20613 / JCM 6297 / CCUG 15421 / P 36-108</strain>
    </source>
</reference>
<reference key="1">
    <citation type="submission" date="2010-11" db="EMBL/GenBank/DDBJ databases">
        <title>The complete genome of Bacteroides helcogenes P 36-108.</title>
        <authorList>
            <consortium name="US DOE Joint Genome Institute (JGI-PGF)"/>
            <person name="Lucas S."/>
            <person name="Copeland A."/>
            <person name="Lapidus A."/>
            <person name="Bruce D."/>
            <person name="Goodwin L."/>
            <person name="Pitluck S."/>
            <person name="Kyrpides N."/>
            <person name="Mavromatis K."/>
            <person name="Ivanova N."/>
            <person name="Zeytun A."/>
            <person name="Brettin T."/>
            <person name="Detter J.C."/>
            <person name="Tapia R."/>
            <person name="Han C."/>
            <person name="Land M."/>
            <person name="Hauser L."/>
            <person name="Markowitz V."/>
            <person name="Cheng J.-F."/>
            <person name="Hugenholtz P."/>
            <person name="Woyke T."/>
            <person name="Wu D."/>
            <person name="Gronow S."/>
            <person name="Wellnitz S."/>
            <person name="Brambilla E."/>
            <person name="Klenk H.-P."/>
            <person name="Eisen J.A."/>
        </authorList>
    </citation>
    <scope>NUCLEOTIDE SEQUENCE</scope>
    <source>
        <strain>P 36-108</strain>
    </source>
</reference>
<dbReference type="InterPro" id="IPR013229">
    <property type="entry name" value="PEGA"/>
</dbReference>
<evidence type="ECO:0000313" key="3">
    <source>
        <dbReference type="EMBL" id="ADV42953.1"/>
    </source>
</evidence>
<feature type="domain" description="PEGA" evidence="2">
    <location>
        <begin position="242"/>
        <end position="307"/>
    </location>
</feature>
<gene>
    <name evidence="3" type="ordered locus">Bache_0938</name>
</gene>
<feature type="signal peptide" evidence="1">
    <location>
        <begin position="1"/>
        <end position="21"/>
    </location>
</feature>
<protein>
    <recommendedName>
        <fullName evidence="2">PEGA domain-containing protein</fullName>
    </recommendedName>
</protein>
<evidence type="ECO:0000313" key="4">
    <source>
        <dbReference type="Proteomes" id="UP000008630"/>
    </source>
</evidence>
<dbReference type="HOGENOM" id="CLU_610671_0_0_10"/>
<evidence type="ECO:0000256" key="1">
    <source>
        <dbReference type="SAM" id="SignalP"/>
    </source>
</evidence>
<organism evidence="3 4">
    <name type="scientific">Bacteroides helcogenes (strain ATCC 35417 / DSM 20613 / JCM 6297 / CCUG 15421 / P 36-108)</name>
    <dbReference type="NCBI Taxonomy" id="693979"/>
    <lineage>
        <taxon>Bacteria</taxon>
        <taxon>Pseudomonadati</taxon>
        <taxon>Bacteroidota</taxon>
        <taxon>Bacteroidia</taxon>
        <taxon>Bacteroidales</taxon>
        <taxon>Bacteroidaceae</taxon>
        <taxon>Bacteroides</taxon>
    </lineage>
</organism>
<name>E6SQ48_BACT6</name>
<evidence type="ECO:0000259" key="2">
    <source>
        <dbReference type="Pfam" id="PF08308"/>
    </source>
</evidence>
<dbReference type="OrthoDB" id="1059077at2"/>
<sequence length="476" mass="52958">MKKMILSVGLCCGLGLQYGFAQNIAATDSIQPQTATDSIMPQQTSPQEEISVTRFKRLANDLTARVTAPKRDQNNEPCAIIKVVTKDKGLFFEPDALGITAREDQPGEIWLYVPHGAKRITIKHERFGIIRNYFYGEPIDKATVYELILHVPEVKGDKIILRQEVTEQALMMNYAPSQARLYIDDVLQKTNGNGAFTAVLPLGTHNYRVEAEHYTEEKGSFDIVPERPTALNASLPPIFGFMSVASNMDKTDVTVNGSHVGELPYASDTISIGTYKVAAKRAWYIPQEKDVEVRPTETSVVEFNLVRQKPNLFLMAQLGNALQDNNQTSFGLMVGYCRRLGGYISGRTDGNPTLDWRDMSNETGVYSGKTKKHHLSLSVGFMARYFNCLYLYAGAGCLWRQLDWETGTVAKPGDYQTVVNNNGPMVELGLIGRYKCFALSAGAVYGFGMEKIVDTNLKGNDKYLEFIVGIGYVFGR</sequence>
<dbReference type="KEGG" id="bhl:Bache_0938"/>
<proteinExistence type="predicted"/>
<keyword evidence="1" id="KW-0732">Signal</keyword>
<dbReference type="STRING" id="693979.Bache_0938"/>
<dbReference type="Proteomes" id="UP000008630">
    <property type="component" value="Chromosome"/>
</dbReference>
<keyword evidence="4" id="KW-1185">Reference proteome</keyword>
<dbReference type="Pfam" id="PF08308">
    <property type="entry name" value="PEGA"/>
    <property type="match status" value="1"/>
</dbReference>
<dbReference type="RefSeq" id="WP_013546566.1">
    <property type="nucleotide sequence ID" value="NC_014933.1"/>
</dbReference>
<feature type="chain" id="PRO_5003211433" description="PEGA domain-containing protein" evidence="1">
    <location>
        <begin position="22"/>
        <end position="476"/>
    </location>
</feature>
<dbReference type="EMBL" id="CP002352">
    <property type="protein sequence ID" value="ADV42953.1"/>
    <property type="molecule type" value="Genomic_DNA"/>
</dbReference>